<dbReference type="EMBL" id="QPJO01000001">
    <property type="protein sequence ID" value="RCW93887.1"/>
    <property type="molecule type" value="Genomic_DNA"/>
</dbReference>
<dbReference type="GO" id="GO:0016758">
    <property type="term" value="F:hexosyltransferase activity"/>
    <property type="evidence" value="ECO:0007669"/>
    <property type="project" value="InterPro"/>
</dbReference>
<dbReference type="Pfam" id="PF04101">
    <property type="entry name" value="Glyco_tran_28_C"/>
    <property type="match status" value="1"/>
</dbReference>
<dbReference type="SUPFAM" id="SSF53756">
    <property type="entry name" value="UDP-Glycosyltransferase/glycogen phosphorylase"/>
    <property type="match status" value="1"/>
</dbReference>
<dbReference type="Proteomes" id="UP000253436">
    <property type="component" value="Unassembled WGS sequence"/>
</dbReference>
<proteinExistence type="predicted"/>
<evidence type="ECO:0000259" key="1">
    <source>
        <dbReference type="Pfam" id="PF04101"/>
    </source>
</evidence>
<evidence type="ECO:0000313" key="3">
    <source>
        <dbReference type="Proteomes" id="UP000253436"/>
    </source>
</evidence>
<accession>A0A368ZL71</accession>
<name>A0A368ZL71_9FLAO</name>
<dbReference type="Gene3D" id="3.40.50.2000">
    <property type="entry name" value="Glycogen Phosphorylase B"/>
    <property type="match status" value="1"/>
</dbReference>
<comment type="caution">
    <text evidence="2">The sequence shown here is derived from an EMBL/GenBank/DDBJ whole genome shotgun (WGS) entry which is preliminary data.</text>
</comment>
<keyword evidence="3" id="KW-1185">Reference proteome</keyword>
<organism evidence="2 3">
    <name type="scientific">Winogradskyella arenosi</name>
    <dbReference type="NCBI Taxonomy" id="533325"/>
    <lineage>
        <taxon>Bacteria</taxon>
        <taxon>Pseudomonadati</taxon>
        <taxon>Bacteroidota</taxon>
        <taxon>Flavobacteriia</taxon>
        <taxon>Flavobacteriales</taxon>
        <taxon>Flavobacteriaceae</taxon>
        <taxon>Winogradskyella</taxon>
    </lineage>
</organism>
<gene>
    <name evidence="2" type="ORF">DFQ08_101686</name>
</gene>
<dbReference type="AlphaFoldDB" id="A0A368ZL71"/>
<dbReference type="OrthoDB" id="9803241at2"/>
<dbReference type="RefSeq" id="WP_114308379.1">
    <property type="nucleotide sequence ID" value="NZ_QPJO01000001.1"/>
</dbReference>
<sequence length="355" mass="40366">MELLQPKKRILVAPLNWGLGHATRCIPIINTLILHDFEPIIASDGYALELLKKEFPQLKAIELPSYNITYAKKANSFKLKLLKDTPHLLKTIKKEKKRIATLVKDEELSGIISDNRFGVRHKSVPSVFITHQLRVLSGNTTWLSSKIHQNIISKFNACWVPDHSGALNLSGDLGHGTTLANTINYIGPLTRFKKQDFQTKYQLLVLLSGPEPQRTFLEEKLIQELKDYRGNVLFIKGQVEAEQHITVQGSITFYNFMTSEDLEKGINESELILSRSGYTTIMDLAKLEKKAFFIPTPGQFEQLYLAKRLHDQQVAPCCKQDKFSIKMLSEVNQYTGFKALKTEVNLSELFSIFQG</sequence>
<protein>
    <submittedName>
        <fullName evidence="2">Uncharacterized protein (TIGR00661 family)</fullName>
    </submittedName>
</protein>
<feature type="domain" description="Glycosyl transferase family 28 C-terminal" evidence="1">
    <location>
        <begin position="219"/>
        <end position="331"/>
    </location>
</feature>
<reference evidence="2 3" key="1">
    <citation type="submission" date="2018-07" db="EMBL/GenBank/DDBJ databases">
        <title>Genomic Encyclopedia of Type Strains, Phase III (KMG-III): the genomes of soil and plant-associated and newly described type strains.</title>
        <authorList>
            <person name="Whitman W."/>
        </authorList>
    </citation>
    <scope>NUCLEOTIDE SEQUENCE [LARGE SCALE GENOMIC DNA]</scope>
    <source>
        <strain evidence="2 3">CECT 7958</strain>
    </source>
</reference>
<evidence type="ECO:0000313" key="2">
    <source>
        <dbReference type="EMBL" id="RCW93887.1"/>
    </source>
</evidence>
<dbReference type="InterPro" id="IPR007235">
    <property type="entry name" value="Glyco_trans_28_C"/>
</dbReference>